<evidence type="ECO:0000313" key="6">
    <source>
        <dbReference type="Proteomes" id="UP000664859"/>
    </source>
</evidence>
<protein>
    <submittedName>
        <fullName evidence="5">HSP20-like chaperone</fullName>
    </submittedName>
</protein>
<gene>
    <name evidence="5" type="ORF">JKP88DRAFT_84704</name>
</gene>
<keyword evidence="1" id="KW-0346">Stress response</keyword>
<reference evidence="5" key="1">
    <citation type="submission" date="2021-02" db="EMBL/GenBank/DDBJ databases">
        <title>First Annotated Genome of the Yellow-green Alga Tribonema minus.</title>
        <authorList>
            <person name="Mahan K.M."/>
        </authorList>
    </citation>
    <scope>NUCLEOTIDE SEQUENCE</scope>
    <source>
        <strain evidence="5">UTEX B ZZ1240</strain>
    </source>
</reference>
<evidence type="ECO:0000256" key="2">
    <source>
        <dbReference type="PROSITE-ProRule" id="PRU00285"/>
    </source>
</evidence>
<dbReference type="InterPro" id="IPR008978">
    <property type="entry name" value="HSP20-like_chaperone"/>
</dbReference>
<dbReference type="Gene3D" id="2.60.40.790">
    <property type="match status" value="1"/>
</dbReference>
<keyword evidence="6" id="KW-1185">Reference proteome</keyword>
<accession>A0A835YPI1</accession>
<evidence type="ECO:0000256" key="1">
    <source>
        <dbReference type="ARBA" id="ARBA00023016"/>
    </source>
</evidence>
<dbReference type="PANTHER" id="PTHR11527">
    <property type="entry name" value="HEAT-SHOCK PROTEIN 20 FAMILY MEMBER"/>
    <property type="match status" value="1"/>
</dbReference>
<dbReference type="Proteomes" id="UP000664859">
    <property type="component" value="Unassembled WGS sequence"/>
</dbReference>
<dbReference type="InterPro" id="IPR031107">
    <property type="entry name" value="Small_HSP"/>
</dbReference>
<dbReference type="PROSITE" id="PS01031">
    <property type="entry name" value="SHSP"/>
    <property type="match status" value="1"/>
</dbReference>
<sequence>MSLSHRPQDRFRTGFDRLLQDFENDFLFPTAALNSLPLGGSMVTHRGIGGLLRTDLKDTETAFEMKVDMPGVSKEEININVDDSNNSITITTERKEEKKEETDGGWLVRERTFGKAQRTQVLPQTADLSKAQVELKDGTLHFTVPKREVPGSRMLTIK</sequence>
<feature type="domain" description="SHSP" evidence="4">
    <location>
        <begin position="45"/>
        <end position="158"/>
    </location>
</feature>
<name>A0A835YPI1_9STRA</name>
<dbReference type="EMBL" id="JAFCMP010000523">
    <property type="protein sequence ID" value="KAG5177637.1"/>
    <property type="molecule type" value="Genomic_DNA"/>
</dbReference>
<evidence type="ECO:0000313" key="5">
    <source>
        <dbReference type="EMBL" id="KAG5177637.1"/>
    </source>
</evidence>
<dbReference type="SUPFAM" id="SSF49764">
    <property type="entry name" value="HSP20-like chaperones"/>
    <property type="match status" value="1"/>
</dbReference>
<comment type="similarity">
    <text evidence="2 3">Belongs to the small heat shock protein (HSP20) family.</text>
</comment>
<organism evidence="5 6">
    <name type="scientific">Tribonema minus</name>
    <dbReference type="NCBI Taxonomy" id="303371"/>
    <lineage>
        <taxon>Eukaryota</taxon>
        <taxon>Sar</taxon>
        <taxon>Stramenopiles</taxon>
        <taxon>Ochrophyta</taxon>
        <taxon>PX clade</taxon>
        <taxon>Xanthophyceae</taxon>
        <taxon>Tribonematales</taxon>
        <taxon>Tribonemataceae</taxon>
        <taxon>Tribonema</taxon>
    </lineage>
</organism>
<dbReference type="InterPro" id="IPR002068">
    <property type="entry name" value="A-crystallin/Hsp20_dom"/>
</dbReference>
<dbReference type="OrthoDB" id="1431247at2759"/>
<dbReference type="AlphaFoldDB" id="A0A835YPI1"/>
<evidence type="ECO:0000259" key="4">
    <source>
        <dbReference type="PROSITE" id="PS01031"/>
    </source>
</evidence>
<dbReference type="CDD" id="cd06464">
    <property type="entry name" value="ACD_sHsps-like"/>
    <property type="match status" value="1"/>
</dbReference>
<evidence type="ECO:0000256" key="3">
    <source>
        <dbReference type="RuleBase" id="RU003616"/>
    </source>
</evidence>
<proteinExistence type="inferred from homology"/>
<comment type="caution">
    <text evidence="5">The sequence shown here is derived from an EMBL/GenBank/DDBJ whole genome shotgun (WGS) entry which is preliminary data.</text>
</comment>
<dbReference type="Pfam" id="PF00011">
    <property type="entry name" value="HSP20"/>
    <property type="match status" value="1"/>
</dbReference>